<evidence type="ECO:0000256" key="2">
    <source>
        <dbReference type="ARBA" id="ARBA00006337"/>
    </source>
</evidence>
<evidence type="ECO:0000313" key="13">
    <source>
        <dbReference type="Proteomes" id="UP001575105"/>
    </source>
</evidence>
<dbReference type="InterPro" id="IPR000644">
    <property type="entry name" value="CBS_dom"/>
</dbReference>
<dbReference type="InterPro" id="IPR016169">
    <property type="entry name" value="FAD-bd_PCMH_sub2"/>
</dbReference>
<comment type="caution">
    <text evidence="12">The sequence shown here is derived from an EMBL/GenBank/DDBJ whole genome shotgun (WGS) entry which is preliminary data.</text>
</comment>
<evidence type="ECO:0000256" key="3">
    <source>
        <dbReference type="ARBA" id="ARBA00022475"/>
    </source>
</evidence>
<comment type="subcellular location">
    <subcellularLocation>
        <location evidence="1">Cell membrane</location>
        <topology evidence="1">Multi-pass membrane protein</topology>
    </subcellularLocation>
</comment>
<dbReference type="InterPro" id="IPR005170">
    <property type="entry name" value="Transptr-assoc_dom"/>
</dbReference>
<proteinExistence type="inferred from homology"/>
<dbReference type="SUPFAM" id="SSF54631">
    <property type="entry name" value="CBS-domain pair"/>
    <property type="match status" value="1"/>
</dbReference>
<feature type="transmembrane region" description="Helical" evidence="10">
    <location>
        <begin position="88"/>
        <end position="109"/>
    </location>
</feature>
<dbReference type="SMART" id="SM01091">
    <property type="entry name" value="CorC_HlyC"/>
    <property type="match status" value="1"/>
</dbReference>
<dbReference type="InterPro" id="IPR046342">
    <property type="entry name" value="CBS_dom_sf"/>
</dbReference>
<evidence type="ECO:0000256" key="7">
    <source>
        <dbReference type="ARBA" id="ARBA00023122"/>
    </source>
</evidence>
<evidence type="ECO:0000256" key="5">
    <source>
        <dbReference type="ARBA" id="ARBA00022737"/>
    </source>
</evidence>
<keyword evidence="4 10" id="KW-0812">Transmembrane</keyword>
<dbReference type="Proteomes" id="UP001575105">
    <property type="component" value="Unassembled WGS sequence"/>
</dbReference>
<accession>A0ABV4U639</accession>
<gene>
    <name evidence="12" type="ORF">ACERK3_08900</name>
</gene>
<feature type="transmembrane region" description="Helical" evidence="10">
    <location>
        <begin position="121"/>
        <end position="146"/>
    </location>
</feature>
<name>A0ABV4U639_9BACT</name>
<evidence type="ECO:0000256" key="8">
    <source>
        <dbReference type="ARBA" id="ARBA00023136"/>
    </source>
</evidence>
<keyword evidence="5" id="KW-0677">Repeat</keyword>
<evidence type="ECO:0000259" key="11">
    <source>
        <dbReference type="PROSITE" id="PS51371"/>
    </source>
</evidence>
<sequence>MPVIWIAIIALFVAGYFAACSTALKSYSRKRLADMLDERGKLDRLEPLVARTSQLILLTGALRTGANLVALLATFYVVERYFRDQPPVLHYTLAFLIAGVLVSVFAVAIPFSWSRYRREEIVVGSIPLLNVLLTVFKPLTVALHVVDPIVRRISGASEQPDEENAISDQVLSVVEEHESASGEVDEAQKEMLEAVFELPTTTAGEIMTPRTDVCGVSVTSTLTEVKQAIIEVGHSRIPVYEENLDNIVGILYAKDLIRFVENGDEIFDLRACLRDAFLVPESKSVRELLGEFKQRKVHMAIVLDEYGGTAGLVTIEDILEEIVGEIQDEYEPLEPASPIEQVDEHTSDVDARIRIGDLNDALDVELPEDEDYDTLGGFVFSTLGHIPEQGESFEFENMRFIVTDVERTKVRRVRIERAEVDSRAGDS</sequence>
<feature type="domain" description="CBS" evidence="11">
    <location>
        <begin position="207"/>
        <end position="266"/>
    </location>
</feature>
<protein>
    <submittedName>
        <fullName evidence="12">Hemolysin family protein</fullName>
    </submittedName>
</protein>
<dbReference type="Gene3D" id="3.10.580.10">
    <property type="entry name" value="CBS-domain"/>
    <property type="match status" value="1"/>
</dbReference>
<comment type="similarity">
    <text evidence="2">Belongs to the UPF0053 family.</text>
</comment>
<dbReference type="Pfam" id="PF01595">
    <property type="entry name" value="CNNM"/>
    <property type="match status" value="1"/>
</dbReference>
<dbReference type="Gene3D" id="3.30.465.10">
    <property type="match status" value="1"/>
</dbReference>
<feature type="transmembrane region" description="Helical" evidence="10">
    <location>
        <begin position="48"/>
        <end position="76"/>
    </location>
</feature>
<feature type="transmembrane region" description="Helical" evidence="10">
    <location>
        <begin position="6"/>
        <end position="27"/>
    </location>
</feature>
<dbReference type="PANTHER" id="PTHR22777:SF32">
    <property type="entry name" value="UPF0053 INNER MEMBRANE PROTEIN YFJD"/>
    <property type="match status" value="1"/>
</dbReference>
<keyword evidence="8 10" id="KW-0472">Membrane</keyword>
<dbReference type="SMART" id="SM00116">
    <property type="entry name" value="CBS"/>
    <property type="match status" value="2"/>
</dbReference>
<evidence type="ECO:0000313" key="12">
    <source>
        <dbReference type="EMBL" id="MFA9478413.1"/>
    </source>
</evidence>
<evidence type="ECO:0000256" key="9">
    <source>
        <dbReference type="PROSITE-ProRule" id="PRU00703"/>
    </source>
</evidence>
<dbReference type="PANTHER" id="PTHR22777">
    <property type="entry name" value="HEMOLYSIN-RELATED"/>
    <property type="match status" value="1"/>
</dbReference>
<dbReference type="PROSITE" id="PS51371">
    <property type="entry name" value="CBS"/>
    <property type="match status" value="2"/>
</dbReference>
<evidence type="ECO:0000256" key="6">
    <source>
        <dbReference type="ARBA" id="ARBA00022989"/>
    </source>
</evidence>
<dbReference type="InterPro" id="IPR036318">
    <property type="entry name" value="FAD-bd_PCMH-like_sf"/>
</dbReference>
<dbReference type="EMBL" id="JBGUBD010000005">
    <property type="protein sequence ID" value="MFA9478413.1"/>
    <property type="molecule type" value="Genomic_DNA"/>
</dbReference>
<evidence type="ECO:0000256" key="10">
    <source>
        <dbReference type="SAM" id="Phobius"/>
    </source>
</evidence>
<dbReference type="Pfam" id="PF00571">
    <property type="entry name" value="CBS"/>
    <property type="match status" value="2"/>
</dbReference>
<dbReference type="SUPFAM" id="SSF56176">
    <property type="entry name" value="FAD-binding/transporter-associated domain-like"/>
    <property type="match status" value="1"/>
</dbReference>
<dbReference type="RefSeq" id="WP_425345341.1">
    <property type="nucleotide sequence ID" value="NZ_JBGUBD010000005.1"/>
</dbReference>
<evidence type="ECO:0000256" key="1">
    <source>
        <dbReference type="ARBA" id="ARBA00004651"/>
    </source>
</evidence>
<keyword evidence="3" id="KW-1003">Cell membrane</keyword>
<dbReference type="InterPro" id="IPR002550">
    <property type="entry name" value="CNNM"/>
</dbReference>
<dbReference type="Pfam" id="PF03471">
    <property type="entry name" value="CorC_HlyC"/>
    <property type="match status" value="1"/>
</dbReference>
<feature type="domain" description="CBS" evidence="11">
    <location>
        <begin position="272"/>
        <end position="329"/>
    </location>
</feature>
<reference evidence="12 13" key="1">
    <citation type="submission" date="2024-08" db="EMBL/GenBank/DDBJ databases">
        <title>Whole-genome sequencing of halo(alkali)philic microorganisms from hypersaline lakes.</title>
        <authorList>
            <person name="Sorokin D.Y."/>
            <person name="Merkel A.Y."/>
            <person name="Messina E."/>
            <person name="Yakimov M."/>
        </authorList>
    </citation>
    <scope>NUCLEOTIDE SEQUENCE [LARGE SCALE GENOMIC DNA]</scope>
    <source>
        <strain evidence="12 13">AB-hyl4</strain>
    </source>
</reference>
<keyword evidence="13" id="KW-1185">Reference proteome</keyword>
<keyword evidence="6 10" id="KW-1133">Transmembrane helix</keyword>
<dbReference type="InterPro" id="IPR044751">
    <property type="entry name" value="Ion_transp-like_CBS"/>
</dbReference>
<organism evidence="12 13">
    <name type="scientific">Natronomicrosphaera hydrolytica</name>
    <dbReference type="NCBI Taxonomy" id="3242702"/>
    <lineage>
        <taxon>Bacteria</taxon>
        <taxon>Pseudomonadati</taxon>
        <taxon>Planctomycetota</taxon>
        <taxon>Phycisphaerae</taxon>
        <taxon>Phycisphaerales</taxon>
        <taxon>Phycisphaeraceae</taxon>
        <taxon>Natronomicrosphaera</taxon>
    </lineage>
</organism>
<evidence type="ECO:0000256" key="4">
    <source>
        <dbReference type="ARBA" id="ARBA00022692"/>
    </source>
</evidence>
<dbReference type="CDD" id="cd04590">
    <property type="entry name" value="CBS_pair_CorC_HlyC_assoc"/>
    <property type="match status" value="1"/>
</dbReference>
<keyword evidence="7 9" id="KW-0129">CBS domain</keyword>